<dbReference type="GO" id="GO:0097351">
    <property type="term" value="F:toxin sequestering activity"/>
    <property type="evidence" value="ECO:0007669"/>
    <property type="project" value="InterPro"/>
</dbReference>
<dbReference type="STRING" id="797473.HMPREF9080_01768"/>
<dbReference type="AlphaFoldDB" id="G9ZG54"/>
<dbReference type="InterPro" id="IPR037914">
    <property type="entry name" value="SpoVT-AbrB_sf"/>
</dbReference>
<dbReference type="InterPro" id="IPR007159">
    <property type="entry name" value="SpoVT-AbrB_dom"/>
</dbReference>
<dbReference type="PANTHER" id="PTHR40516:SF1">
    <property type="entry name" value="ANTITOXIN CHPS-RELATED"/>
    <property type="match status" value="1"/>
</dbReference>
<protein>
    <submittedName>
        <fullName evidence="2">SpoVT/AbrB-like protein</fullName>
    </submittedName>
</protein>
<dbReference type="Gene3D" id="2.10.260.10">
    <property type="match status" value="1"/>
</dbReference>
<reference evidence="2 3" key="1">
    <citation type="submission" date="2011-08" db="EMBL/GenBank/DDBJ databases">
        <authorList>
            <person name="Weinstock G."/>
            <person name="Sodergren E."/>
            <person name="Clifton S."/>
            <person name="Fulton L."/>
            <person name="Fulton B."/>
            <person name="Courtney L."/>
            <person name="Fronick C."/>
            <person name="Harrison M."/>
            <person name="Strong C."/>
            <person name="Farmer C."/>
            <person name="Delahaunty K."/>
            <person name="Markovic C."/>
            <person name="Hall O."/>
            <person name="Minx P."/>
            <person name="Tomlinson C."/>
            <person name="Mitreva M."/>
            <person name="Hou S."/>
            <person name="Chen J."/>
            <person name="Wollam A."/>
            <person name="Pepin K.H."/>
            <person name="Johnson M."/>
            <person name="Bhonagiri V."/>
            <person name="Zhang X."/>
            <person name="Suruliraj S."/>
            <person name="Warren W."/>
            <person name="Chinwalla A."/>
            <person name="Mardis E.R."/>
            <person name="Wilson R.K."/>
        </authorList>
    </citation>
    <scope>NUCLEOTIDE SEQUENCE [LARGE SCALE GENOMIC DNA]</scope>
    <source>
        <strain evidence="2 3">F0432</strain>
    </source>
</reference>
<dbReference type="Proteomes" id="UP000004750">
    <property type="component" value="Unassembled WGS sequence"/>
</dbReference>
<organism evidence="2 3">
    <name type="scientific">Cardiobacterium valvarum F0432</name>
    <dbReference type="NCBI Taxonomy" id="797473"/>
    <lineage>
        <taxon>Bacteria</taxon>
        <taxon>Pseudomonadati</taxon>
        <taxon>Pseudomonadota</taxon>
        <taxon>Gammaproteobacteria</taxon>
        <taxon>Cardiobacteriales</taxon>
        <taxon>Cardiobacteriaceae</taxon>
        <taxon>Cardiobacterium</taxon>
    </lineage>
</organism>
<gene>
    <name evidence="2" type="ORF">HMPREF9080_01768</name>
</gene>
<dbReference type="InterPro" id="IPR039052">
    <property type="entry name" value="Antitox_PemI-like"/>
</dbReference>
<dbReference type="GO" id="GO:0003677">
    <property type="term" value="F:DNA binding"/>
    <property type="evidence" value="ECO:0007669"/>
    <property type="project" value="InterPro"/>
</dbReference>
<dbReference type="SUPFAM" id="SSF89447">
    <property type="entry name" value="AbrB/MazE/MraZ-like"/>
    <property type="match status" value="1"/>
</dbReference>
<dbReference type="PANTHER" id="PTHR40516">
    <property type="entry name" value="ANTITOXIN CHPS-RELATED"/>
    <property type="match status" value="1"/>
</dbReference>
<feature type="domain" description="SpoVT-AbrB" evidence="1">
    <location>
        <begin position="4"/>
        <end position="50"/>
    </location>
</feature>
<evidence type="ECO:0000259" key="1">
    <source>
        <dbReference type="SMART" id="SM00966"/>
    </source>
</evidence>
<evidence type="ECO:0000313" key="2">
    <source>
        <dbReference type="EMBL" id="EHM53410.1"/>
    </source>
</evidence>
<accession>G9ZG54</accession>
<sequence>MQVAKWGNSLAVRIPAAVAQALQLKEGDDIEILVADANTFAIRRTTDEDLAFLERIRRFRGRMPPDFVFDREEAHAR</sequence>
<proteinExistence type="predicted"/>
<comment type="caution">
    <text evidence="2">The sequence shown here is derived from an EMBL/GenBank/DDBJ whole genome shotgun (WGS) entry which is preliminary data.</text>
</comment>
<dbReference type="HOGENOM" id="CLU_172408_1_0_6"/>
<evidence type="ECO:0000313" key="3">
    <source>
        <dbReference type="Proteomes" id="UP000004750"/>
    </source>
</evidence>
<dbReference type="EMBL" id="AGCM01000101">
    <property type="protein sequence ID" value="EHM53410.1"/>
    <property type="molecule type" value="Genomic_DNA"/>
</dbReference>
<dbReference type="Pfam" id="PF04014">
    <property type="entry name" value="MazE_antitoxin"/>
    <property type="match status" value="1"/>
</dbReference>
<dbReference type="SMART" id="SM00966">
    <property type="entry name" value="SpoVT_AbrB"/>
    <property type="match status" value="1"/>
</dbReference>
<name>G9ZG54_9GAMM</name>
<dbReference type="RefSeq" id="WP_006985768.1">
    <property type="nucleotide sequence ID" value="NZ_JH417935.1"/>
</dbReference>